<keyword evidence="1" id="KW-0175">Coiled coil</keyword>
<proteinExistence type="predicted"/>
<feature type="non-terminal residue" evidence="3">
    <location>
        <position position="1163"/>
    </location>
</feature>
<evidence type="ECO:0000313" key="3">
    <source>
        <dbReference type="EMBL" id="GFR45184.1"/>
    </source>
</evidence>
<feature type="compositionally biased region" description="Low complexity" evidence="2">
    <location>
        <begin position="564"/>
        <end position="577"/>
    </location>
</feature>
<sequence length="1163" mass="117588">MSQLSHTDAVLDRVLTRIVSAGNTRSQGGRSPARSIGSAFQQRDLSTGRCVSGVDKRRAGAAAKLPNSHRPTTATYGGASSRDSSLAGTTASVVPQLVFSRSILHGSGSLQLQGPATASNVATPATAASSTATTHATPGCTSSAAPGVTAPANAILRQRAQQQQQQHTTPQQRLQASTAANHAVKAGGGARNSPNSRRQHEGFGGKSDGGCGATSQAILRSGGAGAASPAEVDHSHHGNARDVSPGLPANRSAAGAAQPHALSHASGAAEPHGDAAQSNVGADCEAGGGARRGGGRSSNTITRTAALRALKQQRSTTPERIAEARAAAEPGSTEAKLPAACPPLADSAAGGTAAAAGVAAGSGGVGGGPMVAAAGPASNLRAAAPVTGANAVAAALMPHPSYVHGAAVTAASDAAQATEVQTCNASVHPHGGDQSAAVMGDTSELEAFASALAADDLVQIGSQQGSRSRRTSSASSKGAATGHIPGYAATAATRVALLSGVAGWGRGVEDRSPSPRRGTSSTAGAWPAGGAGSAASAVVQRQQRAMRQHVQRQTSPSPGRGPVTARSGATAVAAAASGGRGRPSLSPPPQRPTAVEPRQQRQQEQPQQQQEVEVNGNGGAATASQSRIRRLEEQVVALSAQLSDLQSNRADLEFEAQEEQQQQARNAAGQPLPALSAPHGDAGKEGAPTLGASTPREVQHNQQPQAQPQLLDQIKEIMDRETDLKQQLTRARATNETLASQNRTLYGTLEETLSAAEQAAQELKQLRTAHTALQADYDAAKASAAQLTEELGLRDRALAAVQAEFSSLRRRHEESQAAAEAARRDGALREARLRRELEAASQEAATALAALAKLQREHQQLHSRKGDRDRQLAALAKKAEAQQEQLATAARVAQESAALVRELESRATLLRTRNTALDKAVAAEKEARQAAQEQVRQMEEEIALLVAIVRQSDPTLDTLVRYKSDPAAAAALAASAAAAAAEALLQVSPSPDSGSAAAAAFAALQTGSCGDTGTSAGSCSLVVASSTSEPAGGVTGPAAGPLTTAGGEDGVPRLGSHGEGHAVVTIIPSGMGGGGVADGIGGAWAAHQHQGPPLPRTVSSRAASAATMPATASFALRSILHLQPALTALHVGSSLSLPTSQAGAPDHTPSSEEVNPAKLTHTY</sequence>
<feature type="compositionally biased region" description="Low complexity" evidence="2">
    <location>
        <begin position="157"/>
        <end position="176"/>
    </location>
</feature>
<feature type="compositionally biased region" description="Low complexity" evidence="2">
    <location>
        <begin position="1030"/>
        <end position="1046"/>
    </location>
</feature>
<feature type="compositionally biased region" description="Low complexity" evidence="2">
    <location>
        <begin position="461"/>
        <end position="480"/>
    </location>
</feature>
<keyword evidence="4" id="KW-1185">Reference proteome</keyword>
<feature type="compositionally biased region" description="Low complexity" evidence="2">
    <location>
        <begin position="515"/>
        <end position="526"/>
    </location>
</feature>
<protein>
    <submittedName>
        <fullName evidence="3">Uncharacterized protein</fullName>
    </submittedName>
</protein>
<gene>
    <name evidence="3" type="ORF">Agub_g6572</name>
</gene>
<feature type="region of interest" description="Disordered" evidence="2">
    <location>
        <begin position="22"/>
        <end position="41"/>
    </location>
</feature>
<feature type="region of interest" description="Disordered" evidence="2">
    <location>
        <begin position="59"/>
        <end position="87"/>
    </location>
</feature>
<feature type="region of interest" description="Disordered" evidence="2">
    <location>
        <begin position="461"/>
        <end position="482"/>
    </location>
</feature>
<feature type="region of interest" description="Disordered" evidence="2">
    <location>
        <begin position="654"/>
        <end position="707"/>
    </location>
</feature>
<reference evidence="3 4" key="1">
    <citation type="journal article" date="2021" name="Sci. Rep.">
        <title>Genome sequencing of the multicellular alga Astrephomene provides insights into convergent evolution of germ-soma differentiation.</title>
        <authorList>
            <person name="Yamashita S."/>
            <person name="Yamamoto K."/>
            <person name="Matsuzaki R."/>
            <person name="Suzuki S."/>
            <person name="Yamaguchi H."/>
            <person name="Hirooka S."/>
            <person name="Minakuchi Y."/>
            <person name="Miyagishima S."/>
            <person name="Kawachi M."/>
            <person name="Toyoda A."/>
            <person name="Nozaki H."/>
        </authorList>
    </citation>
    <scope>NUCLEOTIDE SEQUENCE [LARGE SCALE GENOMIC DNA]</scope>
    <source>
        <strain evidence="3 4">NIES-4017</strain>
    </source>
</reference>
<feature type="region of interest" description="Disordered" evidence="2">
    <location>
        <begin position="157"/>
        <end position="300"/>
    </location>
</feature>
<dbReference type="Proteomes" id="UP001054857">
    <property type="component" value="Unassembled WGS sequence"/>
</dbReference>
<dbReference type="EMBL" id="BMAR01000009">
    <property type="protein sequence ID" value="GFR45184.1"/>
    <property type="molecule type" value="Genomic_DNA"/>
</dbReference>
<name>A0AAD3HKZ0_9CHLO</name>
<dbReference type="AlphaFoldDB" id="A0AAD3HKZ0"/>
<accession>A0AAD3HKZ0</accession>
<evidence type="ECO:0000256" key="2">
    <source>
        <dbReference type="SAM" id="MobiDB-lite"/>
    </source>
</evidence>
<feature type="coiled-coil region" evidence="1">
    <location>
        <begin position="711"/>
        <end position="948"/>
    </location>
</feature>
<feature type="region of interest" description="Disordered" evidence="2">
    <location>
        <begin position="1026"/>
        <end position="1047"/>
    </location>
</feature>
<feature type="compositionally biased region" description="Gly residues" evidence="2">
    <location>
        <begin position="286"/>
        <end position="296"/>
    </location>
</feature>
<feature type="compositionally biased region" description="Low complexity" evidence="2">
    <location>
        <begin position="533"/>
        <end position="543"/>
    </location>
</feature>
<feature type="region of interest" description="Disordered" evidence="2">
    <location>
        <begin position="504"/>
        <end position="626"/>
    </location>
</feature>
<evidence type="ECO:0000256" key="1">
    <source>
        <dbReference type="SAM" id="Coils"/>
    </source>
</evidence>
<organism evidence="3 4">
    <name type="scientific">Astrephomene gubernaculifera</name>
    <dbReference type="NCBI Taxonomy" id="47775"/>
    <lineage>
        <taxon>Eukaryota</taxon>
        <taxon>Viridiplantae</taxon>
        <taxon>Chlorophyta</taxon>
        <taxon>core chlorophytes</taxon>
        <taxon>Chlorophyceae</taxon>
        <taxon>CS clade</taxon>
        <taxon>Chlamydomonadales</taxon>
        <taxon>Astrephomenaceae</taxon>
        <taxon>Astrephomene</taxon>
    </lineage>
</organism>
<evidence type="ECO:0000313" key="4">
    <source>
        <dbReference type="Proteomes" id="UP001054857"/>
    </source>
</evidence>
<feature type="compositionally biased region" description="Low complexity" evidence="2">
    <location>
        <begin position="659"/>
        <end position="670"/>
    </location>
</feature>
<feature type="compositionally biased region" description="Low complexity" evidence="2">
    <location>
        <begin position="592"/>
        <end position="614"/>
    </location>
</feature>
<feature type="region of interest" description="Disordered" evidence="2">
    <location>
        <begin position="1137"/>
        <end position="1163"/>
    </location>
</feature>
<feature type="compositionally biased region" description="Basic and acidic residues" evidence="2">
    <location>
        <begin position="231"/>
        <end position="240"/>
    </location>
</feature>
<comment type="caution">
    <text evidence="3">The sequence shown here is derived from an EMBL/GenBank/DDBJ whole genome shotgun (WGS) entry which is preliminary data.</text>
</comment>